<dbReference type="SUPFAM" id="SSF52172">
    <property type="entry name" value="CheY-like"/>
    <property type="match status" value="1"/>
</dbReference>
<dbReference type="InterPro" id="IPR011006">
    <property type="entry name" value="CheY-like_superfamily"/>
</dbReference>
<dbReference type="RefSeq" id="WP_021167913.1">
    <property type="nucleotide sequence ID" value="NZ_CTRP01000012.1"/>
</dbReference>
<reference evidence="4" key="1">
    <citation type="submission" date="2015-03" db="EMBL/GenBank/DDBJ databases">
        <authorList>
            <person name="Nijsse Bart"/>
        </authorList>
    </citation>
    <scope>NUCLEOTIDE SEQUENCE [LARGE SCALE GENOMIC DNA]</scope>
</reference>
<keyword evidence="3" id="KW-0675">Receptor</keyword>
<feature type="domain" description="Response regulatory" evidence="2">
    <location>
        <begin position="2"/>
        <end position="121"/>
    </location>
</feature>
<dbReference type="InterPro" id="IPR001789">
    <property type="entry name" value="Sig_transdc_resp-reg_receiver"/>
</dbReference>
<dbReference type="SMART" id="SM00448">
    <property type="entry name" value="REC"/>
    <property type="match status" value="1"/>
</dbReference>
<organism evidence="3 4">
    <name type="scientific">Sporomusa ovata</name>
    <dbReference type="NCBI Taxonomy" id="2378"/>
    <lineage>
        <taxon>Bacteria</taxon>
        <taxon>Bacillati</taxon>
        <taxon>Bacillota</taxon>
        <taxon>Negativicutes</taxon>
        <taxon>Selenomonadales</taxon>
        <taxon>Sporomusaceae</taxon>
        <taxon>Sporomusa</taxon>
    </lineage>
</organism>
<evidence type="ECO:0000313" key="4">
    <source>
        <dbReference type="Proteomes" id="UP000049855"/>
    </source>
</evidence>
<accession>A0A0U1L0N4</accession>
<dbReference type="Pfam" id="PF00072">
    <property type="entry name" value="Response_reg"/>
    <property type="match status" value="1"/>
</dbReference>
<dbReference type="EMBL" id="CTRP01000012">
    <property type="protein sequence ID" value="CQR73105.1"/>
    <property type="molecule type" value="Genomic_DNA"/>
</dbReference>
<evidence type="ECO:0000256" key="1">
    <source>
        <dbReference type="PROSITE-ProRule" id="PRU00169"/>
    </source>
</evidence>
<dbReference type="GO" id="GO:0000160">
    <property type="term" value="P:phosphorelay signal transduction system"/>
    <property type="evidence" value="ECO:0007669"/>
    <property type="project" value="InterPro"/>
</dbReference>
<dbReference type="Gene3D" id="3.40.50.2300">
    <property type="match status" value="1"/>
</dbReference>
<dbReference type="Proteomes" id="UP000049855">
    <property type="component" value="Unassembled WGS sequence"/>
</dbReference>
<proteinExistence type="predicted"/>
<evidence type="ECO:0000259" key="2">
    <source>
        <dbReference type="PROSITE" id="PS50110"/>
    </source>
</evidence>
<evidence type="ECO:0000313" key="3">
    <source>
        <dbReference type="EMBL" id="CQR73105.1"/>
    </source>
</evidence>
<gene>
    <name evidence="3" type="ORF">SpAn4DRAFT_2337</name>
</gene>
<dbReference type="PANTHER" id="PTHR43228:SF1">
    <property type="entry name" value="TWO-COMPONENT RESPONSE REGULATOR ARR22"/>
    <property type="match status" value="1"/>
</dbReference>
<feature type="modified residue" description="4-aspartylphosphate" evidence="1">
    <location>
        <position position="56"/>
    </location>
</feature>
<dbReference type="InterPro" id="IPR052048">
    <property type="entry name" value="ST_Response_Regulator"/>
</dbReference>
<protein>
    <submittedName>
        <fullName evidence="3">Chemotaxis regulator-transmits chemoreceptor signals to flagelllar motor components CheY</fullName>
    </submittedName>
</protein>
<keyword evidence="1" id="KW-0597">Phosphoprotein</keyword>
<dbReference type="PROSITE" id="PS50110">
    <property type="entry name" value="RESPONSE_REGULATORY"/>
    <property type="match status" value="1"/>
</dbReference>
<sequence length="126" mass="14162">MHALVVDDSKVSREFIISHLHEMGITMIDEAVDGFDAINKIKKLSPDRKYDLITLDVVMPKKDGLEALKDIKLLSPASKIIICSSNNDAYTVRIAIGFGVDGFVVKPFSRQKFLDALWRSLKIDKK</sequence>
<dbReference type="AlphaFoldDB" id="A0A0U1L0N4"/>
<dbReference type="PANTHER" id="PTHR43228">
    <property type="entry name" value="TWO-COMPONENT RESPONSE REGULATOR"/>
    <property type="match status" value="1"/>
</dbReference>
<keyword evidence="4" id="KW-1185">Reference proteome</keyword>
<name>A0A0U1L0N4_9FIRM</name>